<proteinExistence type="predicted"/>
<name>A0A6A0B9L0_9LACT</name>
<gene>
    <name evidence="1" type="ORF">Hs20B_18030</name>
</gene>
<evidence type="ECO:0000313" key="2">
    <source>
        <dbReference type="Proteomes" id="UP000475928"/>
    </source>
</evidence>
<accession>A0A6A0B9L0</accession>
<sequence length="246" mass="28354">MTEELIVPYNDRQEVESLGATKVKGKTNRYSLPVSDEVNLLPFGADSATIKKFSKWYHQQLPWEIFGEDRNYSNILIPKMIPKSSWYNNVRAAVDDVQWELVKELAVSRAHYRCEYCGQSPNYPRKIYLEAHELFDFTERTGNSGQIVRNQTLTRIACICTECHQSIHFGKANVDGIADKALNHLITVNNWQLARGIKVINKAIDTWEERSNYEWNVDISIISNHLEKYFTNGDVEPTLTAIPFPL</sequence>
<dbReference type="Proteomes" id="UP000475928">
    <property type="component" value="Unassembled WGS sequence"/>
</dbReference>
<dbReference type="RefSeq" id="WP_172357872.1">
    <property type="nucleotide sequence ID" value="NZ_BLLH01000015.1"/>
</dbReference>
<keyword evidence="2" id="KW-1185">Reference proteome</keyword>
<dbReference type="AlphaFoldDB" id="A0A6A0B9L0"/>
<protein>
    <recommendedName>
        <fullName evidence="3">HNH endonuclease</fullName>
    </recommendedName>
</protein>
<comment type="caution">
    <text evidence="1">The sequence shown here is derived from an EMBL/GenBank/DDBJ whole genome shotgun (WGS) entry which is preliminary data.</text>
</comment>
<dbReference type="EMBL" id="BLLH01000015">
    <property type="protein sequence ID" value="GFH41405.1"/>
    <property type="molecule type" value="Genomic_DNA"/>
</dbReference>
<evidence type="ECO:0000313" key="1">
    <source>
        <dbReference type="EMBL" id="GFH41405.1"/>
    </source>
</evidence>
<reference evidence="1 2" key="1">
    <citation type="submission" date="2020-02" db="EMBL/GenBank/DDBJ databases">
        <title>Draft genome sequence of Lactococcus sp. Hs20B0-1.</title>
        <authorList>
            <person name="Noda S."/>
            <person name="Yuki M."/>
            <person name="Ohkuma M."/>
        </authorList>
    </citation>
    <scope>NUCLEOTIDE SEQUENCE [LARGE SCALE GENOMIC DNA]</scope>
    <source>
        <strain evidence="1 2">Hs20B0-1</strain>
    </source>
</reference>
<evidence type="ECO:0008006" key="3">
    <source>
        <dbReference type="Google" id="ProtNLM"/>
    </source>
</evidence>
<organism evidence="1 2">
    <name type="scientific">Pseudolactococcus insecticola</name>
    <dbReference type="NCBI Taxonomy" id="2709158"/>
    <lineage>
        <taxon>Bacteria</taxon>
        <taxon>Bacillati</taxon>
        <taxon>Bacillota</taxon>
        <taxon>Bacilli</taxon>
        <taxon>Lactobacillales</taxon>
        <taxon>Streptococcaceae</taxon>
        <taxon>Pseudolactococcus</taxon>
    </lineage>
</organism>